<dbReference type="GO" id="GO:0008643">
    <property type="term" value="P:carbohydrate transport"/>
    <property type="evidence" value="ECO:0007669"/>
    <property type="project" value="InterPro"/>
</dbReference>
<protein>
    <submittedName>
        <fullName evidence="3">Sodium:galactoside symporter</fullName>
    </submittedName>
</protein>
<dbReference type="RefSeq" id="WP_066607914.1">
    <property type="nucleotide sequence ID" value="NZ_KQ130436.1"/>
</dbReference>
<dbReference type="STRING" id="1420583.V473_19080"/>
<keyword evidence="4" id="KW-1185">Reference proteome</keyword>
<feature type="transmembrane region" description="Helical" evidence="2">
    <location>
        <begin position="150"/>
        <end position="167"/>
    </location>
</feature>
<feature type="transmembrane region" description="Helical" evidence="2">
    <location>
        <begin position="296"/>
        <end position="316"/>
    </location>
</feature>
<feature type="transmembrane region" description="Helical" evidence="2">
    <location>
        <begin position="262"/>
        <end position="284"/>
    </location>
</feature>
<dbReference type="PANTHER" id="PTHR11328">
    <property type="entry name" value="MAJOR FACILITATOR SUPERFAMILY DOMAIN-CONTAINING PROTEIN"/>
    <property type="match status" value="1"/>
</dbReference>
<feature type="transmembrane region" description="Helical" evidence="2">
    <location>
        <begin position="179"/>
        <end position="201"/>
    </location>
</feature>
<feature type="transmembrane region" description="Helical" evidence="2">
    <location>
        <begin position="38"/>
        <end position="62"/>
    </location>
</feature>
<feature type="transmembrane region" description="Helical" evidence="2">
    <location>
        <begin position="107"/>
        <end position="129"/>
    </location>
</feature>
<sequence>MDQSDRMGAGRIALFSLPVVLFQAIELAWRAYLPQHLIATVGLSLGVTGLLMVAMRGMDAIADPIMGWMSDHVDTRYGRRKPWIMLGVPLVAIGALGLFLSGAGTTLMTIMLASVLLHLGYSLMVTPHGGWGLEIGRDADERTRLMSAKIWYASAGAIALLLVIAGLERGLGVGKAGVAATLGMMIALLAPLTVFPVIRFFKERPQPCPQPQHGHQPITGSVRAVFANPLLRKPLALYLLLGLADAASATCFLFLSDNVLQLHGWGATLLLIQPALALVTLPLWSRMSRRHGRERVLILAYGWQLIVTPFALLLPVGNLPTMIGYMIARNLIWGVDYALLRAMVADAADRDIVQGANRSGLYYGLSSIVLKLAMGLGAGGAIWLMSLARFDAKATLLSQGAEQAVRLACAMPGLLGALAALIILTPRPTPGLGTRAAST</sequence>
<feature type="transmembrane region" description="Helical" evidence="2">
    <location>
        <begin position="83"/>
        <end position="101"/>
    </location>
</feature>
<dbReference type="InterPro" id="IPR036259">
    <property type="entry name" value="MFS_trans_sf"/>
</dbReference>
<evidence type="ECO:0000256" key="2">
    <source>
        <dbReference type="SAM" id="Phobius"/>
    </source>
</evidence>
<dbReference type="GO" id="GO:0005886">
    <property type="term" value="C:plasma membrane"/>
    <property type="evidence" value="ECO:0007669"/>
    <property type="project" value="TreeGrafter"/>
</dbReference>
<comment type="caution">
    <text evidence="3">The sequence shown here is derived from an EMBL/GenBank/DDBJ whole genome shotgun (WGS) entry which is preliminary data.</text>
</comment>
<keyword evidence="2" id="KW-1133">Transmembrane helix</keyword>
<keyword evidence="2" id="KW-0472">Membrane</keyword>
<feature type="transmembrane region" description="Helical" evidence="2">
    <location>
        <begin position="404"/>
        <end position="425"/>
    </location>
</feature>
<evidence type="ECO:0000313" key="3">
    <source>
        <dbReference type="EMBL" id="KMS53093.1"/>
    </source>
</evidence>
<evidence type="ECO:0000313" key="4">
    <source>
        <dbReference type="Proteomes" id="UP000052232"/>
    </source>
</evidence>
<feature type="transmembrane region" description="Helical" evidence="2">
    <location>
        <begin position="12"/>
        <end position="32"/>
    </location>
</feature>
<dbReference type="Gene3D" id="1.20.1250.20">
    <property type="entry name" value="MFS general substrate transporter like domains"/>
    <property type="match status" value="2"/>
</dbReference>
<dbReference type="Proteomes" id="UP000052232">
    <property type="component" value="Unassembled WGS sequence"/>
</dbReference>
<reference evidence="3 4" key="1">
    <citation type="journal article" date="2015" name="G3 (Bethesda)">
        <title>Insights into Ongoing Evolution of the Hexachlorocyclohexane Catabolic Pathway from Comparative Genomics of Ten Sphingomonadaceae Strains.</title>
        <authorList>
            <person name="Pearce S.L."/>
            <person name="Oakeshott J.G."/>
            <person name="Pandey G."/>
        </authorList>
    </citation>
    <scope>NUCLEOTIDE SEQUENCE [LARGE SCALE GENOMIC DNA]</scope>
    <source>
        <strain evidence="3 4">LL01</strain>
    </source>
</reference>
<accession>A0A0J7XPX9</accession>
<feature type="transmembrane region" description="Helical" evidence="2">
    <location>
        <begin position="361"/>
        <end position="384"/>
    </location>
</feature>
<feature type="transmembrane region" description="Helical" evidence="2">
    <location>
        <begin position="235"/>
        <end position="256"/>
    </location>
</feature>
<dbReference type="GO" id="GO:0015293">
    <property type="term" value="F:symporter activity"/>
    <property type="evidence" value="ECO:0007669"/>
    <property type="project" value="InterPro"/>
</dbReference>
<dbReference type="AlphaFoldDB" id="A0A0J7XPX9"/>
<dbReference type="PANTHER" id="PTHR11328:SF24">
    <property type="entry name" value="MAJOR FACILITATOR SUPERFAMILY (MFS) PROFILE DOMAIN-CONTAINING PROTEIN"/>
    <property type="match status" value="1"/>
</dbReference>
<dbReference type="Pfam" id="PF13347">
    <property type="entry name" value="MFS_2"/>
    <property type="match status" value="1"/>
</dbReference>
<evidence type="ECO:0000256" key="1">
    <source>
        <dbReference type="ARBA" id="ARBA00009617"/>
    </source>
</evidence>
<dbReference type="InterPro" id="IPR039672">
    <property type="entry name" value="MFS_2"/>
</dbReference>
<gene>
    <name evidence="3" type="ORF">V473_19080</name>
</gene>
<comment type="similarity">
    <text evidence="1">Belongs to the sodium:galactoside symporter (TC 2.A.2) family.</text>
</comment>
<dbReference type="PATRIC" id="fig|1420583.3.peg.3615"/>
<organism evidence="3 4">
    <name type="scientific">Sphingobium cupriresistens LL01</name>
    <dbReference type="NCBI Taxonomy" id="1420583"/>
    <lineage>
        <taxon>Bacteria</taxon>
        <taxon>Pseudomonadati</taxon>
        <taxon>Pseudomonadota</taxon>
        <taxon>Alphaproteobacteria</taxon>
        <taxon>Sphingomonadales</taxon>
        <taxon>Sphingomonadaceae</taxon>
        <taxon>Sphingobium</taxon>
    </lineage>
</organism>
<keyword evidence="2" id="KW-0812">Transmembrane</keyword>
<dbReference type="SUPFAM" id="SSF103473">
    <property type="entry name" value="MFS general substrate transporter"/>
    <property type="match status" value="1"/>
</dbReference>
<dbReference type="EMBL" id="JACT01000005">
    <property type="protein sequence ID" value="KMS53093.1"/>
    <property type="molecule type" value="Genomic_DNA"/>
</dbReference>
<proteinExistence type="inferred from homology"/>
<name>A0A0J7XPX9_9SPHN</name>